<dbReference type="AlphaFoldDB" id="A0A914BZR1"/>
<keyword evidence="1" id="KW-1185">Reference proteome</keyword>
<dbReference type="Proteomes" id="UP000887540">
    <property type="component" value="Unplaced"/>
</dbReference>
<sequence>MLLNRKLKILLGIAIGKYMAKNGIVKIAKRNAEGVHKDEENLKRRTFPGSRLVYQWKENLISINEMLEEIHAHDAIQPSHVTLLLKFVNELTNSAKNFNTVSKEALPIVIAFVETLVPLAHFIVLLDGNSSVLNALLNAIREILYFWFSKRRVVINQFNLGWHCVMEVILAMIRVANNSTILIAMREVINVLDKEIQAKLKESESNVAVGYIMMQTNTIYDAIATCYNTLVVDLD</sequence>
<organism evidence="1 2">
    <name type="scientific">Acrobeloides nanus</name>
    <dbReference type="NCBI Taxonomy" id="290746"/>
    <lineage>
        <taxon>Eukaryota</taxon>
        <taxon>Metazoa</taxon>
        <taxon>Ecdysozoa</taxon>
        <taxon>Nematoda</taxon>
        <taxon>Chromadorea</taxon>
        <taxon>Rhabditida</taxon>
        <taxon>Tylenchina</taxon>
        <taxon>Cephalobomorpha</taxon>
        <taxon>Cephaloboidea</taxon>
        <taxon>Cephalobidae</taxon>
        <taxon>Acrobeloides</taxon>
    </lineage>
</organism>
<evidence type="ECO:0000313" key="2">
    <source>
        <dbReference type="WBParaSite" id="ACRNAN_Path_1375.g5397.t1"/>
    </source>
</evidence>
<dbReference type="WBParaSite" id="ACRNAN_Path_1375.g5397.t1">
    <property type="protein sequence ID" value="ACRNAN_Path_1375.g5397.t1"/>
    <property type="gene ID" value="ACRNAN_Path_1375.g5397"/>
</dbReference>
<evidence type="ECO:0000313" key="1">
    <source>
        <dbReference type="Proteomes" id="UP000887540"/>
    </source>
</evidence>
<reference evidence="2" key="1">
    <citation type="submission" date="2022-11" db="UniProtKB">
        <authorList>
            <consortium name="WormBaseParasite"/>
        </authorList>
    </citation>
    <scope>IDENTIFICATION</scope>
</reference>
<proteinExistence type="predicted"/>
<accession>A0A914BZR1</accession>
<protein>
    <submittedName>
        <fullName evidence="2">Uncharacterized protein</fullName>
    </submittedName>
</protein>
<name>A0A914BZR1_9BILA</name>